<keyword evidence="7" id="KW-0406">Ion transport</keyword>
<dbReference type="PANTHER" id="PTHR32507">
    <property type="entry name" value="NA(+)/H(+) ANTIPORTER 1"/>
    <property type="match status" value="1"/>
</dbReference>
<dbReference type="InterPro" id="IPR006153">
    <property type="entry name" value="Cation/H_exchanger_TM"/>
</dbReference>
<evidence type="ECO:0000256" key="9">
    <source>
        <dbReference type="SAM" id="Phobius"/>
    </source>
</evidence>
<evidence type="ECO:0000256" key="3">
    <source>
        <dbReference type="ARBA" id="ARBA00022449"/>
    </source>
</evidence>
<gene>
    <name evidence="11" type="ORF">JCM17844_13650</name>
    <name evidence="12" type="ORF">JCM17845_16160</name>
</gene>
<evidence type="ECO:0000313" key="14">
    <source>
        <dbReference type="Proteomes" id="UP000325187"/>
    </source>
</evidence>
<feature type="transmembrane region" description="Helical" evidence="9">
    <location>
        <begin position="191"/>
        <end position="214"/>
    </location>
</feature>
<dbReference type="Proteomes" id="UP000325187">
    <property type="component" value="Unassembled WGS sequence"/>
</dbReference>
<keyword evidence="6 9" id="KW-1133">Transmembrane helix</keyword>
<feature type="transmembrane region" description="Helical" evidence="9">
    <location>
        <begin position="55"/>
        <end position="73"/>
    </location>
</feature>
<keyword evidence="4" id="KW-1003">Cell membrane</keyword>
<organism evidence="12 14">
    <name type="scientific">Iodidimonas gelatinilytica</name>
    <dbReference type="NCBI Taxonomy" id="1236966"/>
    <lineage>
        <taxon>Bacteria</taxon>
        <taxon>Pseudomonadati</taxon>
        <taxon>Pseudomonadota</taxon>
        <taxon>Alphaproteobacteria</taxon>
        <taxon>Iodidimonadales</taxon>
        <taxon>Iodidimonadaceae</taxon>
        <taxon>Iodidimonas</taxon>
    </lineage>
</organism>
<dbReference type="EMBL" id="BKCM01000007">
    <property type="protein sequence ID" value="GER00993.1"/>
    <property type="molecule type" value="Genomic_DNA"/>
</dbReference>
<keyword evidence="14" id="KW-1185">Reference proteome</keyword>
<dbReference type="RefSeq" id="WP_210431475.1">
    <property type="nucleotide sequence ID" value="NZ_BKCL01000003.1"/>
</dbReference>
<accession>A0A5A7MRX8</accession>
<keyword evidence="8 9" id="KW-0472">Membrane</keyword>
<evidence type="ECO:0000256" key="1">
    <source>
        <dbReference type="ARBA" id="ARBA00004651"/>
    </source>
</evidence>
<feature type="transmembrane region" description="Helical" evidence="9">
    <location>
        <begin position="302"/>
        <end position="321"/>
    </location>
</feature>
<feature type="transmembrane region" description="Helical" evidence="9">
    <location>
        <begin position="333"/>
        <end position="354"/>
    </location>
</feature>
<dbReference type="NCBIfam" id="NF003716">
    <property type="entry name" value="PRK05326.1-3"/>
    <property type="match status" value="1"/>
</dbReference>
<name>A0A5A7MYD8_9PROT</name>
<proteinExistence type="predicted"/>
<feature type="transmembrane region" description="Helical" evidence="9">
    <location>
        <begin position="273"/>
        <end position="290"/>
    </location>
</feature>
<dbReference type="Gene3D" id="1.20.1530.20">
    <property type="match status" value="1"/>
</dbReference>
<dbReference type="GO" id="GO:0015297">
    <property type="term" value="F:antiporter activity"/>
    <property type="evidence" value="ECO:0007669"/>
    <property type="project" value="UniProtKB-KW"/>
</dbReference>
<comment type="subcellular location">
    <subcellularLocation>
        <location evidence="1">Cell membrane</location>
        <topology evidence="1">Multi-pass membrane protein</topology>
    </subcellularLocation>
</comment>
<keyword evidence="2" id="KW-0813">Transport</keyword>
<feature type="domain" description="Cation/H+ exchanger transmembrane" evidence="10">
    <location>
        <begin position="14"/>
        <end position="388"/>
    </location>
</feature>
<sequence length="405" mass="42537">MDQLVLLSALLVFLAFLLIPLSHRLGAPILLLVLGVGMLAGEDGPGRINFDDFQVVHSLGGLALAIILFAGGLETDFRALRGAKLPAILLATIGVVLTALVTGIPAHWILGVPLEQGLLLGAVVASTDAAATFLLIQHSRAKLPQRLKNTLVLESGLNDPMAIFLTLALTILVNSGASLSPAELIDFAPLLVMQLGIGLVAGLAGGWGLAALLSRLHLPDGIAPPLALAAALFIYAATSLMGGSGFLAIYLCGLVVAGRMKGSINRILHFNEGLQWLSQIGLFLMLGLLVKPSELTATWVEALVIAAVLMFVARPLAVALCTAPLRFRSSEQLFLGWMGLRGAVPIYLAIFPVITAGPVTVEFFNIVFVIVVASLVLQGWTVAPAARWLGLSPSEKADPENQEQS</sequence>
<dbReference type="InterPro" id="IPR038770">
    <property type="entry name" value="Na+/solute_symporter_sf"/>
</dbReference>
<accession>A0A5A7MYD8</accession>
<evidence type="ECO:0000256" key="8">
    <source>
        <dbReference type="ARBA" id="ARBA00023136"/>
    </source>
</evidence>
<evidence type="ECO:0000256" key="5">
    <source>
        <dbReference type="ARBA" id="ARBA00022692"/>
    </source>
</evidence>
<keyword evidence="3" id="KW-0050">Antiport</keyword>
<feature type="transmembrane region" description="Helical" evidence="9">
    <location>
        <begin position="366"/>
        <end position="386"/>
    </location>
</feature>
<evidence type="ECO:0000256" key="7">
    <source>
        <dbReference type="ARBA" id="ARBA00023065"/>
    </source>
</evidence>
<dbReference type="NCBIfam" id="NF003715">
    <property type="entry name" value="PRK05326.1-2"/>
    <property type="match status" value="1"/>
</dbReference>
<evidence type="ECO:0000256" key="6">
    <source>
        <dbReference type="ARBA" id="ARBA00022989"/>
    </source>
</evidence>
<evidence type="ECO:0000259" key="10">
    <source>
        <dbReference type="Pfam" id="PF00999"/>
    </source>
</evidence>
<protein>
    <recommendedName>
        <fullName evidence="10">Cation/H+ exchanger transmembrane domain-containing protein</fullName>
    </recommendedName>
</protein>
<dbReference type="GO" id="GO:1902600">
    <property type="term" value="P:proton transmembrane transport"/>
    <property type="evidence" value="ECO:0007669"/>
    <property type="project" value="InterPro"/>
</dbReference>
<dbReference type="Proteomes" id="UP000322084">
    <property type="component" value="Unassembled WGS sequence"/>
</dbReference>
<evidence type="ECO:0000256" key="2">
    <source>
        <dbReference type="ARBA" id="ARBA00022448"/>
    </source>
</evidence>
<feature type="transmembrane region" description="Helical" evidence="9">
    <location>
        <begin position="157"/>
        <end position="179"/>
    </location>
</feature>
<evidence type="ECO:0000313" key="13">
    <source>
        <dbReference type="Proteomes" id="UP000322084"/>
    </source>
</evidence>
<evidence type="ECO:0000313" key="12">
    <source>
        <dbReference type="EMBL" id="GER00993.1"/>
    </source>
</evidence>
<feature type="transmembrane region" description="Helical" evidence="9">
    <location>
        <begin position="85"/>
        <end position="110"/>
    </location>
</feature>
<evidence type="ECO:0000313" key="11">
    <source>
        <dbReference type="EMBL" id="GEQ97728.1"/>
    </source>
</evidence>
<evidence type="ECO:0000256" key="4">
    <source>
        <dbReference type="ARBA" id="ARBA00022475"/>
    </source>
</evidence>
<comment type="caution">
    <text evidence="12">The sequence shown here is derived from an EMBL/GenBank/DDBJ whole genome shotgun (WGS) entry which is preliminary data.</text>
</comment>
<dbReference type="Pfam" id="PF00999">
    <property type="entry name" value="Na_H_Exchanger"/>
    <property type="match status" value="1"/>
</dbReference>
<keyword evidence="5 9" id="KW-0812">Transmembrane</keyword>
<dbReference type="EMBL" id="BKCL01000003">
    <property type="protein sequence ID" value="GEQ97728.1"/>
    <property type="molecule type" value="Genomic_DNA"/>
</dbReference>
<dbReference type="GO" id="GO:0005886">
    <property type="term" value="C:plasma membrane"/>
    <property type="evidence" value="ECO:0007669"/>
    <property type="project" value="UniProtKB-SubCell"/>
</dbReference>
<dbReference type="AlphaFoldDB" id="A0A5A7MYD8"/>
<reference evidence="13 14" key="1">
    <citation type="submission" date="2019-09" db="EMBL/GenBank/DDBJ databases">
        <title>NBRP : Genome information of microbial organism related human and environment.</title>
        <authorList>
            <person name="Hattori M."/>
            <person name="Oshima K."/>
            <person name="Inaba H."/>
            <person name="Suda W."/>
            <person name="Sakamoto M."/>
            <person name="Iino T."/>
            <person name="Kitahara M."/>
            <person name="Oshida Y."/>
            <person name="Iida T."/>
            <person name="Kudo T."/>
            <person name="Itoh T."/>
            <person name="Ohkuma M."/>
        </authorList>
    </citation>
    <scope>NUCLEOTIDE SEQUENCE [LARGE SCALE GENOMIC DNA]</scope>
    <source>
        <strain evidence="11 13">Hi-2</strain>
        <strain evidence="12 14">Mie-1</strain>
    </source>
</reference>
<dbReference type="PANTHER" id="PTHR32507:SF7">
    <property type="entry name" value="K(+)_H(+) ANTIPORTER NHAP2"/>
    <property type="match status" value="1"/>
</dbReference>